<dbReference type="InterPro" id="IPR001296">
    <property type="entry name" value="Glyco_trans_1"/>
</dbReference>
<dbReference type="SUPFAM" id="SSF53756">
    <property type="entry name" value="UDP-Glycosyltransferase/glycogen phosphorylase"/>
    <property type="match status" value="1"/>
</dbReference>
<evidence type="ECO:0000256" key="1">
    <source>
        <dbReference type="ARBA" id="ARBA00022679"/>
    </source>
</evidence>
<organism evidence="4 5">
    <name type="scientific">Moorena producens PAL-8-15-08-1</name>
    <dbReference type="NCBI Taxonomy" id="1458985"/>
    <lineage>
        <taxon>Bacteria</taxon>
        <taxon>Bacillati</taxon>
        <taxon>Cyanobacteriota</taxon>
        <taxon>Cyanophyceae</taxon>
        <taxon>Coleofasciculales</taxon>
        <taxon>Coleofasciculaceae</taxon>
        <taxon>Moorena</taxon>
    </lineage>
</organism>
<dbReference type="Pfam" id="PF00534">
    <property type="entry name" value="Glycos_transf_1"/>
    <property type="match status" value="1"/>
</dbReference>
<protein>
    <submittedName>
        <fullName evidence="4">Glycosyl transferase family 1</fullName>
    </submittedName>
</protein>
<feature type="domain" description="Glycosyl transferase family 1" evidence="2">
    <location>
        <begin position="212"/>
        <end position="379"/>
    </location>
</feature>
<name>A0A1D8TVU2_9CYAN</name>
<reference evidence="5" key="1">
    <citation type="submission" date="2016-10" db="EMBL/GenBank/DDBJ databases">
        <title>Comparative genomics uncovers the prolific and rare metabolic potential of the cyanobacterial genus Moorea.</title>
        <authorList>
            <person name="Leao T."/>
            <person name="Castelao G."/>
            <person name="Korobeynikov A."/>
            <person name="Monroe E.A."/>
            <person name="Podell S."/>
            <person name="Glukhov E."/>
            <person name="Allen E."/>
            <person name="Gerwick W.H."/>
            <person name="Gerwick L."/>
        </authorList>
    </citation>
    <scope>NUCLEOTIDE SEQUENCE [LARGE SCALE GENOMIC DNA]</scope>
    <source>
        <strain evidence="5">PAL-8-15-08-1</strain>
    </source>
</reference>
<dbReference type="InterPro" id="IPR022623">
    <property type="entry name" value="Glyco_trans_4"/>
</dbReference>
<dbReference type="AlphaFoldDB" id="A0A1D8TVU2"/>
<dbReference type="EMBL" id="CP017599">
    <property type="protein sequence ID" value="AOX01761.1"/>
    <property type="molecule type" value="Genomic_DNA"/>
</dbReference>
<dbReference type="GO" id="GO:0016757">
    <property type="term" value="F:glycosyltransferase activity"/>
    <property type="evidence" value="ECO:0007669"/>
    <property type="project" value="InterPro"/>
</dbReference>
<gene>
    <name evidence="4" type="ORF">BJP34_22055</name>
</gene>
<dbReference type="PANTHER" id="PTHR46401:SF2">
    <property type="entry name" value="GLYCOSYLTRANSFERASE WBBK-RELATED"/>
    <property type="match status" value="1"/>
</dbReference>
<dbReference type="RefSeq" id="WP_070394194.1">
    <property type="nucleotide sequence ID" value="NZ_CP017599.1"/>
</dbReference>
<proteinExistence type="predicted"/>
<dbReference type="STRING" id="1458985.BJP34_22055"/>
<feature type="domain" description="Glycosyl transferase family 4" evidence="3">
    <location>
        <begin position="26"/>
        <end position="191"/>
    </location>
</feature>
<dbReference type="Gene3D" id="3.40.50.2000">
    <property type="entry name" value="Glycogen Phosphorylase B"/>
    <property type="match status" value="2"/>
</dbReference>
<dbReference type="OrthoDB" id="5416057at2"/>
<evidence type="ECO:0000313" key="4">
    <source>
        <dbReference type="EMBL" id="AOX01761.1"/>
    </source>
</evidence>
<accession>A0A1D8TVU2</accession>
<evidence type="ECO:0000259" key="3">
    <source>
        <dbReference type="Pfam" id="PF12000"/>
    </source>
</evidence>
<evidence type="ECO:0000313" key="5">
    <source>
        <dbReference type="Proteomes" id="UP000177870"/>
    </source>
</evidence>
<sequence>MRILFLHPNFPAQFRHIATALAKDNRNQVVFGTRRKEGQLPGVLKALYNPSREARPETHHYVRPLENAVLQGQGVYRLANQLKAKGFVPDVVYGHSGWGPTLFIKDAFPQATLLCYFEWFYHAHGTDADFDPSEPLNADDEARIRMKNAPILLDLASCDRGLSPTYWQRQQFPADFHSRITVRHDGVDTEFFKPNPGAKLVLKQINLDLSEVEELVTYVARGMEPYRGFPQLIEAIGILQQRRPNCHAVIVGENRVAYGKTLPDGKTYKDLMLEKVPLDLDRVHFTGLLPYSEYLQVLQASSVHVYLTRPFVLSWSMLESLSTGCLVVASDTPPVTEVIEDGINGLLVDFFSPEEIADRVEEALDHPEQMAGIRAKARETIQQGYDLNQLLSQHLQWIRESGLKVEG</sequence>
<dbReference type="PANTHER" id="PTHR46401">
    <property type="entry name" value="GLYCOSYLTRANSFERASE WBBK-RELATED"/>
    <property type="match status" value="1"/>
</dbReference>
<dbReference type="GO" id="GO:0009103">
    <property type="term" value="P:lipopolysaccharide biosynthetic process"/>
    <property type="evidence" value="ECO:0007669"/>
    <property type="project" value="TreeGrafter"/>
</dbReference>
<dbReference type="CDD" id="cd03818">
    <property type="entry name" value="GT4_ExpC-like"/>
    <property type="match status" value="1"/>
</dbReference>
<dbReference type="Proteomes" id="UP000177870">
    <property type="component" value="Chromosome"/>
</dbReference>
<dbReference type="Pfam" id="PF12000">
    <property type="entry name" value="Glyco_trans_4_3"/>
    <property type="match status" value="1"/>
</dbReference>
<dbReference type="KEGG" id="mpro:BJP34_22055"/>
<evidence type="ECO:0000259" key="2">
    <source>
        <dbReference type="Pfam" id="PF00534"/>
    </source>
</evidence>
<keyword evidence="1 4" id="KW-0808">Transferase</keyword>